<sequence>MSPSNTQNNDSNPKEINNLPVPLDERSCTMHNTPNEKSTAVRITEFLDSFFKKPKDAEVEKPQAEPDGGYGGATHVPRSAPIPIPKGKKKE</sequence>
<feature type="region of interest" description="Disordered" evidence="1">
    <location>
        <begin position="1"/>
        <end position="36"/>
    </location>
</feature>
<name>A0A9W8NKC8_9PEZI</name>
<dbReference type="EMBL" id="JANPWZ010000264">
    <property type="protein sequence ID" value="KAJ3578072.1"/>
    <property type="molecule type" value="Genomic_DNA"/>
</dbReference>
<feature type="compositionally biased region" description="Basic and acidic residues" evidence="1">
    <location>
        <begin position="53"/>
        <end position="64"/>
    </location>
</feature>
<evidence type="ECO:0000256" key="1">
    <source>
        <dbReference type="SAM" id="MobiDB-lite"/>
    </source>
</evidence>
<accession>A0A9W8NKC8</accession>
<gene>
    <name evidence="2" type="ORF">NPX13_g2502</name>
</gene>
<evidence type="ECO:0000313" key="3">
    <source>
        <dbReference type="Proteomes" id="UP001148614"/>
    </source>
</evidence>
<evidence type="ECO:0000313" key="2">
    <source>
        <dbReference type="EMBL" id="KAJ3578072.1"/>
    </source>
</evidence>
<reference evidence="2" key="1">
    <citation type="submission" date="2022-07" db="EMBL/GenBank/DDBJ databases">
        <title>Genome Sequence of Xylaria arbuscula.</title>
        <authorList>
            <person name="Buettner E."/>
        </authorList>
    </citation>
    <scope>NUCLEOTIDE SEQUENCE</scope>
    <source>
        <strain evidence="2">VT107</strain>
    </source>
</reference>
<proteinExistence type="predicted"/>
<feature type="region of interest" description="Disordered" evidence="1">
    <location>
        <begin position="53"/>
        <end position="91"/>
    </location>
</feature>
<feature type="compositionally biased region" description="Polar residues" evidence="1">
    <location>
        <begin position="1"/>
        <end position="15"/>
    </location>
</feature>
<keyword evidence="3" id="KW-1185">Reference proteome</keyword>
<protein>
    <submittedName>
        <fullName evidence="2">Uncharacterized protein</fullName>
    </submittedName>
</protein>
<comment type="caution">
    <text evidence="2">The sequence shown here is derived from an EMBL/GenBank/DDBJ whole genome shotgun (WGS) entry which is preliminary data.</text>
</comment>
<dbReference type="Proteomes" id="UP001148614">
    <property type="component" value="Unassembled WGS sequence"/>
</dbReference>
<organism evidence="2 3">
    <name type="scientific">Xylaria arbuscula</name>
    <dbReference type="NCBI Taxonomy" id="114810"/>
    <lineage>
        <taxon>Eukaryota</taxon>
        <taxon>Fungi</taxon>
        <taxon>Dikarya</taxon>
        <taxon>Ascomycota</taxon>
        <taxon>Pezizomycotina</taxon>
        <taxon>Sordariomycetes</taxon>
        <taxon>Xylariomycetidae</taxon>
        <taxon>Xylariales</taxon>
        <taxon>Xylariaceae</taxon>
        <taxon>Xylaria</taxon>
    </lineage>
</organism>
<dbReference type="AlphaFoldDB" id="A0A9W8NKC8"/>